<reference evidence="2" key="3">
    <citation type="submission" date="2025-09" db="UniProtKB">
        <authorList>
            <consortium name="Ensembl"/>
        </authorList>
    </citation>
    <scope>IDENTIFICATION</scope>
</reference>
<evidence type="ECO:0000313" key="3">
    <source>
        <dbReference type="Proteomes" id="UP000005226"/>
    </source>
</evidence>
<dbReference type="Pfam" id="PF02023">
    <property type="entry name" value="SCAN"/>
    <property type="match status" value="1"/>
</dbReference>
<dbReference type="AlphaFoldDB" id="A0A674MJC2"/>
<dbReference type="PANTHER" id="PTHR46888:SF13">
    <property type="entry name" value="RIBONUCLEASE H"/>
    <property type="match status" value="1"/>
</dbReference>
<dbReference type="OMA" id="REHEPKD"/>
<evidence type="ECO:0000259" key="1">
    <source>
        <dbReference type="PROSITE" id="PS50804"/>
    </source>
</evidence>
<dbReference type="Gene3D" id="1.10.4020.10">
    <property type="entry name" value="DNA breaking-rejoining enzymes"/>
    <property type="match status" value="1"/>
</dbReference>
<protein>
    <recommendedName>
        <fullName evidence="1">SCAN box domain-containing protein</fullName>
    </recommendedName>
</protein>
<dbReference type="SUPFAM" id="SSF47353">
    <property type="entry name" value="Retrovirus capsid dimerization domain-like"/>
    <property type="match status" value="1"/>
</dbReference>
<feature type="domain" description="SCAN box" evidence="1">
    <location>
        <begin position="48"/>
        <end position="127"/>
    </location>
</feature>
<organism evidence="2 3">
    <name type="scientific">Takifugu rubripes</name>
    <name type="common">Japanese pufferfish</name>
    <name type="synonym">Fugu rubripes</name>
    <dbReference type="NCBI Taxonomy" id="31033"/>
    <lineage>
        <taxon>Eukaryota</taxon>
        <taxon>Metazoa</taxon>
        <taxon>Chordata</taxon>
        <taxon>Craniata</taxon>
        <taxon>Vertebrata</taxon>
        <taxon>Euteleostomi</taxon>
        <taxon>Actinopterygii</taxon>
        <taxon>Neopterygii</taxon>
        <taxon>Teleostei</taxon>
        <taxon>Neoteleostei</taxon>
        <taxon>Acanthomorphata</taxon>
        <taxon>Eupercaria</taxon>
        <taxon>Tetraodontiformes</taxon>
        <taxon>Tetradontoidea</taxon>
        <taxon>Tetraodontidae</taxon>
        <taxon>Takifugu</taxon>
    </lineage>
</organism>
<evidence type="ECO:0000313" key="2">
    <source>
        <dbReference type="Ensembl" id="ENSTRUP00000061110.1"/>
    </source>
</evidence>
<keyword evidence="3" id="KW-1185">Reference proteome</keyword>
<dbReference type="PANTHER" id="PTHR46888">
    <property type="entry name" value="ZINC KNUCKLE DOMAINCONTAINING PROTEIN-RELATED"/>
    <property type="match status" value="1"/>
</dbReference>
<reference evidence="2 3" key="1">
    <citation type="journal article" date="2011" name="Genome Biol. Evol.">
        <title>Integration of the genetic map and genome assembly of fugu facilitates insights into distinct features of genome evolution in teleosts and mammals.</title>
        <authorList>
            <person name="Kai W."/>
            <person name="Kikuchi K."/>
            <person name="Tohari S."/>
            <person name="Chew A.K."/>
            <person name="Tay A."/>
            <person name="Fujiwara A."/>
            <person name="Hosoya S."/>
            <person name="Suetake H."/>
            <person name="Naruse K."/>
            <person name="Brenner S."/>
            <person name="Suzuki Y."/>
            <person name="Venkatesh B."/>
        </authorList>
    </citation>
    <scope>NUCLEOTIDE SEQUENCE [LARGE SCALE GENOMIC DNA]</scope>
</reference>
<dbReference type="GeneTree" id="ENSGT00940000180332"/>
<dbReference type="Proteomes" id="UP000005226">
    <property type="component" value="Chromosome 21"/>
</dbReference>
<proteinExistence type="predicted"/>
<dbReference type="InterPro" id="IPR038269">
    <property type="entry name" value="SCAN_sf"/>
</dbReference>
<dbReference type="InterPro" id="IPR003309">
    <property type="entry name" value="SCAN_dom"/>
</dbReference>
<accession>A0A674MJC2</accession>
<dbReference type="Ensembl" id="ENSTRUT00000070258.1">
    <property type="protein sequence ID" value="ENSTRUP00000061110.1"/>
    <property type="gene ID" value="ENSTRUG00000031807.1"/>
</dbReference>
<name>A0A674MJC2_TAKRU</name>
<reference evidence="2" key="2">
    <citation type="submission" date="2025-08" db="UniProtKB">
        <authorList>
            <consortium name="Ensembl"/>
        </authorList>
    </citation>
    <scope>IDENTIFICATION</scope>
</reference>
<dbReference type="PROSITE" id="PS50804">
    <property type="entry name" value="SCAN_BOX"/>
    <property type="match status" value="1"/>
</dbReference>
<sequence length="161" mass="18736">MATLLLQCVLTGKAQEAFSALSMADSENYNSVKIAVLKAYELVPEAYRQKFRTSRKHDKTYVEFVRELTTLFNRWRIASGVETFPQLCELILLEQFKFTLPERIATFLAEHKVKSASEAAVLADEYKMDGLGLELEVDLCWHFFLWWVLLFRQNFQALMLL</sequence>
<dbReference type="InParanoid" id="A0A674MJC2"/>